<evidence type="ECO:0000313" key="5">
    <source>
        <dbReference type="Proteomes" id="UP000009235"/>
    </source>
</evidence>
<evidence type="ECO:0000259" key="3">
    <source>
        <dbReference type="Pfam" id="PF00496"/>
    </source>
</evidence>
<dbReference type="InterPro" id="IPR039424">
    <property type="entry name" value="SBP_5"/>
</dbReference>
<organism evidence="4 5">
    <name type="scientific">Hoyosella subflava (strain DSM 45089 / JCM 17490 / NBRC 109087 / DQS3-9A1)</name>
    <name type="common">Amycolicicoccus subflavus</name>
    <dbReference type="NCBI Taxonomy" id="443218"/>
    <lineage>
        <taxon>Bacteria</taxon>
        <taxon>Bacillati</taxon>
        <taxon>Actinomycetota</taxon>
        <taxon>Actinomycetes</taxon>
        <taxon>Mycobacteriales</taxon>
        <taxon>Hoyosellaceae</taxon>
        <taxon>Hoyosella</taxon>
    </lineage>
</organism>
<evidence type="ECO:0000256" key="1">
    <source>
        <dbReference type="SAM" id="MobiDB-lite"/>
    </source>
</evidence>
<dbReference type="KEGG" id="asd:AS9A_3373"/>
<dbReference type="PROSITE" id="PS51257">
    <property type="entry name" value="PROKAR_LIPOPROTEIN"/>
    <property type="match status" value="1"/>
</dbReference>
<dbReference type="CDD" id="cd08501">
    <property type="entry name" value="PBP2_Lpqw"/>
    <property type="match status" value="1"/>
</dbReference>
<protein>
    <submittedName>
        <fullName evidence="4">Bacterial extracellular solute-binding protein, family 5</fullName>
    </submittedName>
</protein>
<dbReference type="SUPFAM" id="SSF53850">
    <property type="entry name" value="Periplasmic binding protein-like II"/>
    <property type="match status" value="1"/>
</dbReference>
<feature type="signal peptide" evidence="2">
    <location>
        <begin position="1"/>
        <end position="36"/>
    </location>
</feature>
<dbReference type="AlphaFoldDB" id="F6EPZ3"/>
<keyword evidence="5" id="KW-1185">Reference proteome</keyword>
<feature type="region of interest" description="Disordered" evidence="1">
    <location>
        <begin position="486"/>
        <end position="524"/>
    </location>
</feature>
<dbReference type="GO" id="GO:1904680">
    <property type="term" value="F:peptide transmembrane transporter activity"/>
    <property type="evidence" value="ECO:0007669"/>
    <property type="project" value="TreeGrafter"/>
</dbReference>
<dbReference type="PANTHER" id="PTHR30290">
    <property type="entry name" value="PERIPLASMIC BINDING COMPONENT OF ABC TRANSPORTER"/>
    <property type="match status" value="1"/>
</dbReference>
<dbReference type="STRING" id="443218.AS9A_3373"/>
<proteinExistence type="predicted"/>
<dbReference type="GO" id="GO:0015833">
    <property type="term" value="P:peptide transport"/>
    <property type="evidence" value="ECO:0007669"/>
    <property type="project" value="TreeGrafter"/>
</dbReference>
<dbReference type="EMBL" id="CP002786">
    <property type="protein sequence ID" value="AEF41814.1"/>
    <property type="molecule type" value="Genomic_DNA"/>
</dbReference>
<feature type="compositionally biased region" description="Basic and acidic residues" evidence="1">
    <location>
        <begin position="510"/>
        <end position="520"/>
    </location>
</feature>
<dbReference type="Proteomes" id="UP000009235">
    <property type="component" value="Chromosome"/>
</dbReference>
<reference evidence="4 5" key="1">
    <citation type="journal article" date="2011" name="J. Bacteriol.">
        <title>Complete genome sequence of Amycolicicoccus subflavus DQS3-9A1T, an actinomycete isolated from crude oil-polluted soil.</title>
        <authorList>
            <person name="Cai M."/>
            <person name="Chen W.M."/>
            <person name="Nie Y."/>
            <person name="Chi C.Q."/>
            <person name="Wang Y.N."/>
            <person name="Tang Y.Q."/>
            <person name="Li G.Y."/>
            <person name="Wu X.L."/>
        </authorList>
    </citation>
    <scope>NUCLEOTIDE SEQUENCE [LARGE SCALE GENOMIC DNA]</scope>
    <source>
        <strain evidence="5">DSM 45089 / DQS3-9A1</strain>
    </source>
</reference>
<dbReference type="InterPro" id="IPR000914">
    <property type="entry name" value="SBP_5_dom"/>
</dbReference>
<keyword evidence="2" id="KW-0732">Signal</keyword>
<dbReference type="Gene3D" id="3.90.76.10">
    <property type="entry name" value="Dipeptide-binding Protein, Domain 1"/>
    <property type="match status" value="1"/>
</dbReference>
<evidence type="ECO:0000256" key="2">
    <source>
        <dbReference type="SAM" id="SignalP"/>
    </source>
</evidence>
<feature type="chain" id="PRO_5038631698" evidence="2">
    <location>
        <begin position="37"/>
        <end position="606"/>
    </location>
</feature>
<dbReference type="Gene3D" id="3.10.105.10">
    <property type="entry name" value="Dipeptide-binding Protein, Domain 3"/>
    <property type="match status" value="1"/>
</dbReference>
<dbReference type="PANTHER" id="PTHR30290:SF65">
    <property type="entry name" value="MONOACYL PHOSPHATIDYLINOSITOL TETRAMANNOSIDE-BINDING PROTEIN LPQW-RELATED"/>
    <property type="match status" value="1"/>
</dbReference>
<name>F6EPZ3_HOYSD</name>
<dbReference type="HOGENOM" id="CLU_027950_0_0_11"/>
<accession>F6EPZ3</accession>
<feature type="domain" description="Solute-binding protein family 5" evidence="3">
    <location>
        <begin position="134"/>
        <end position="483"/>
    </location>
</feature>
<gene>
    <name evidence="4" type="ordered locus">AS9A_3373</name>
</gene>
<dbReference type="eggNOG" id="COG0747">
    <property type="taxonomic scope" value="Bacteria"/>
</dbReference>
<sequence length="606" mass="63871">MRKPRKAGGAPQRDRYMPVLAAGSAAVVLAITSCTASPPPPIESTGTVTPTAAPPAEMTNEVVVAIDDIGLGFNPHLLSHLSPVSRAVADLVLPSPFRPVHDPAVAGGVAWEPDPSLIVSADVIDDETGELPFTVEYVLRNEAQWSDAAPIAAEDFQYLWRQMTTQPGVVDPAGYDLIESITSSSGGKTVNVRFTEPYPAWRELFTYLLPAHLIKDSPGGFDAGLTDTIPVSGSRFHIDRVDRGRDDIRLERNDRFWGVPAQLDQIHLRRGGTSAQIADTLRSQDAQIADVHGGGALQAQLSAIAGLETARSYQTRSLQLVLNTRVTPLDSADVRTALLSFLDPDVLATVGGGGAATVAPDQAQILPPSSPAYVSTAPARWRYEDALIALNSAGYEMVDGVLREGGIPTGPALTIVIGVPSGDEAARAVANTAADQLRQVGVRPRVTQMAPARLYGEALSGGEVDAVVGWVQAGYDPATVLASRWACPPPAPADEAPSLDGQESNDPAESDDRTSSRDVARAPSNLSGACVPELAGLIDSVLTGRQDIRDVLPGIESQLWQLGAVLPILQDVTLLAVTDSVAGVQLDVPVPVGVFTSASEWVRLPE</sequence>
<dbReference type="Pfam" id="PF00496">
    <property type="entry name" value="SBP_bac_5"/>
    <property type="match status" value="1"/>
</dbReference>
<evidence type="ECO:0000313" key="4">
    <source>
        <dbReference type="EMBL" id="AEF41814.1"/>
    </source>
</evidence>